<dbReference type="Gene3D" id="1.10.555.10">
    <property type="entry name" value="Rho GTPase activation protein"/>
    <property type="match status" value="1"/>
</dbReference>
<dbReference type="Ensembl" id="ENSCMIT00000047570.1">
    <property type="protein sequence ID" value="ENSCMIP00000046906.1"/>
    <property type="gene ID" value="ENSCMIG00000019253.1"/>
</dbReference>
<dbReference type="PROSITE" id="PS50238">
    <property type="entry name" value="RHOGAP"/>
    <property type="match status" value="1"/>
</dbReference>
<reference evidence="5" key="1">
    <citation type="journal article" date="2006" name="Science">
        <title>Ancient noncoding elements conserved in the human genome.</title>
        <authorList>
            <person name="Venkatesh B."/>
            <person name="Kirkness E.F."/>
            <person name="Loh Y.H."/>
            <person name="Halpern A.L."/>
            <person name="Lee A.P."/>
            <person name="Johnson J."/>
            <person name="Dandona N."/>
            <person name="Viswanathan L.D."/>
            <person name="Tay A."/>
            <person name="Venter J.C."/>
            <person name="Strausberg R.L."/>
            <person name="Brenner S."/>
        </authorList>
    </citation>
    <scope>NUCLEOTIDE SEQUENCE [LARGE SCALE GENOMIC DNA]</scope>
</reference>
<dbReference type="SMART" id="SM00049">
    <property type="entry name" value="DEP"/>
    <property type="match status" value="1"/>
</dbReference>
<protein>
    <recommendedName>
        <fullName evidence="2">DEP domain-containing protein 1B</fullName>
    </recommendedName>
</protein>
<dbReference type="Pfam" id="PF00610">
    <property type="entry name" value="DEP"/>
    <property type="match status" value="1"/>
</dbReference>
<evidence type="ECO:0000313" key="5">
    <source>
        <dbReference type="Proteomes" id="UP000314986"/>
    </source>
</evidence>
<organism evidence="4 5">
    <name type="scientific">Callorhinchus milii</name>
    <name type="common">Ghost shark</name>
    <dbReference type="NCBI Taxonomy" id="7868"/>
    <lineage>
        <taxon>Eukaryota</taxon>
        <taxon>Metazoa</taxon>
        <taxon>Chordata</taxon>
        <taxon>Craniata</taxon>
        <taxon>Vertebrata</taxon>
        <taxon>Chondrichthyes</taxon>
        <taxon>Holocephali</taxon>
        <taxon>Chimaeriformes</taxon>
        <taxon>Callorhinchidae</taxon>
        <taxon>Callorhinchus</taxon>
    </lineage>
</organism>
<dbReference type="STRING" id="7868.ENSCMIP00000046906"/>
<sequence length="524" mass="61191">RLILNSCFSLSQWNETIKLFRGGMPLKKHRLHFRTYGHCFSASEGVDCLHKLLRCNHNFGSEVTRSQTVQLLKKFLKNHVIEDIKGRWGKEDFEDNNRLYRFPPSSPLKPYPKKTTRLVRDLNPIFPDWNDYDVPRQGPVLVRPVILNADLWQKRHSIAIGEVPECRIIYRKEISKGTMEEIWKSITLSKLQKILGLDSLDGVLDAKLVNPKHIMYNVHYINKQGIVILENKSEELPHWVLSAMRCLANWPNGSDLNQPMYPGFERDVFKTIADYFQKLKEPLLTFEFYELFINILGLLQQQHVGIEALQVCCLLLPPENRRKLQLLMRMMARIVQNTEMPALHNAIGARMLMVQTFSRCILCSEDEVDLDELLAARLVSFMMDHYQDVLRIPDHLQGAVEEHLAHLRRVQIKYQGADADATLASYSCHQIIAEEFKEPRTSAQKSIACLLEEIIMDKSTSVKEKKRKLKQFQKSYPDVYQNRFPTTESEALLFPEKPKLKPQLMFFTMKKSFQPFQRTRSFRM</sequence>
<dbReference type="GO" id="GO:0005096">
    <property type="term" value="F:GTPase activator activity"/>
    <property type="evidence" value="ECO:0007669"/>
    <property type="project" value="UniProtKB-KW"/>
</dbReference>
<dbReference type="GeneTree" id="ENSGT00950000182976"/>
<gene>
    <name evidence="4" type="primary">depdc1a</name>
</gene>
<keyword evidence="1" id="KW-0343">GTPase activation</keyword>
<keyword evidence="5" id="KW-1185">Reference proteome</keyword>
<dbReference type="GO" id="GO:0035556">
    <property type="term" value="P:intracellular signal transduction"/>
    <property type="evidence" value="ECO:0007669"/>
    <property type="project" value="InterPro"/>
</dbReference>
<dbReference type="CDD" id="cd04405">
    <property type="entry name" value="RhoGAP_BRCC3-like"/>
    <property type="match status" value="1"/>
</dbReference>
<dbReference type="FunCoup" id="A0A4W3K546">
    <property type="interactions" value="121"/>
</dbReference>
<dbReference type="InterPro" id="IPR000591">
    <property type="entry name" value="DEP_dom"/>
</dbReference>
<evidence type="ECO:0000256" key="2">
    <source>
        <dbReference type="ARBA" id="ARBA00069595"/>
    </source>
</evidence>
<dbReference type="FunFam" id="1.10.555.10:FF:000029">
    <property type="entry name" value="DEP domain-containing protein 1B isoform X2"/>
    <property type="match status" value="1"/>
</dbReference>
<feature type="domain" description="Rho-GAP" evidence="3">
    <location>
        <begin position="198"/>
        <end position="390"/>
    </location>
</feature>
<reference evidence="5" key="2">
    <citation type="journal article" date="2007" name="PLoS Biol.">
        <title>Survey sequencing and comparative analysis of the elephant shark (Callorhinchus milii) genome.</title>
        <authorList>
            <person name="Venkatesh B."/>
            <person name="Kirkness E.F."/>
            <person name="Loh Y.H."/>
            <person name="Halpern A.L."/>
            <person name="Lee A.P."/>
            <person name="Johnson J."/>
            <person name="Dandona N."/>
            <person name="Viswanathan L.D."/>
            <person name="Tay A."/>
            <person name="Venter J.C."/>
            <person name="Strausberg R.L."/>
            <person name="Brenner S."/>
        </authorList>
    </citation>
    <scope>NUCLEOTIDE SEQUENCE [LARGE SCALE GENOMIC DNA]</scope>
</reference>
<dbReference type="InterPro" id="IPR000198">
    <property type="entry name" value="RhoGAP_dom"/>
</dbReference>
<name>A0A4W3K546_CALMI</name>
<dbReference type="OMA" id="KPHLMFF"/>
<evidence type="ECO:0000256" key="1">
    <source>
        <dbReference type="ARBA" id="ARBA00022468"/>
    </source>
</evidence>
<reference evidence="4" key="4">
    <citation type="submission" date="2025-08" db="UniProtKB">
        <authorList>
            <consortium name="Ensembl"/>
        </authorList>
    </citation>
    <scope>IDENTIFICATION</scope>
</reference>
<evidence type="ECO:0000313" key="4">
    <source>
        <dbReference type="Ensembl" id="ENSCMIP00000046906.1"/>
    </source>
</evidence>
<reference evidence="4" key="5">
    <citation type="submission" date="2025-09" db="UniProtKB">
        <authorList>
            <consortium name="Ensembl"/>
        </authorList>
    </citation>
    <scope>IDENTIFICATION</scope>
</reference>
<proteinExistence type="predicted"/>
<dbReference type="Proteomes" id="UP000314986">
    <property type="component" value="Unassembled WGS sequence"/>
</dbReference>
<dbReference type="InterPro" id="IPR036388">
    <property type="entry name" value="WH-like_DNA-bd_sf"/>
</dbReference>
<dbReference type="FunFam" id="1.10.10.10:FF:000182">
    <property type="entry name" value="DEP domain-containing protein 1B isoform 1"/>
    <property type="match status" value="1"/>
</dbReference>
<accession>A0A4W3K546</accession>
<dbReference type="InterPro" id="IPR036390">
    <property type="entry name" value="WH_DNA-bd_sf"/>
</dbReference>
<dbReference type="Pfam" id="PF00620">
    <property type="entry name" value="RhoGAP"/>
    <property type="match status" value="1"/>
</dbReference>
<dbReference type="Gene3D" id="1.10.10.10">
    <property type="entry name" value="Winged helix-like DNA-binding domain superfamily/Winged helix DNA-binding domain"/>
    <property type="match status" value="1"/>
</dbReference>
<evidence type="ECO:0000259" key="3">
    <source>
        <dbReference type="PROSITE" id="PS50238"/>
    </source>
</evidence>
<dbReference type="PANTHER" id="PTHR16206">
    <property type="entry name" value="DEP DOMAIN-CONTAINING"/>
    <property type="match status" value="1"/>
</dbReference>
<reference evidence="5" key="3">
    <citation type="journal article" date="2014" name="Nature">
        <title>Elephant shark genome provides unique insights into gnathostome evolution.</title>
        <authorList>
            <consortium name="International Elephant Shark Genome Sequencing Consortium"/>
            <person name="Venkatesh B."/>
            <person name="Lee A.P."/>
            <person name="Ravi V."/>
            <person name="Maurya A.K."/>
            <person name="Lian M.M."/>
            <person name="Swann J.B."/>
            <person name="Ohta Y."/>
            <person name="Flajnik M.F."/>
            <person name="Sutoh Y."/>
            <person name="Kasahara M."/>
            <person name="Hoon S."/>
            <person name="Gangu V."/>
            <person name="Roy S.W."/>
            <person name="Irimia M."/>
            <person name="Korzh V."/>
            <person name="Kondrychyn I."/>
            <person name="Lim Z.W."/>
            <person name="Tay B.H."/>
            <person name="Tohari S."/>
            <person name="Kong K.W."/>
            <person name="Ho S."/>
            <person name="Lorente-Galdos B."/>
            <person name="Quilez J."/>
            <person name="Marques-Bonet T."/>
            <person name="Raney B.J."/>
            <person name="Ingham P.W."/>
            <person name="Tay A."/>
            <person name="Hillier L.W."/>
            <person name="Minx P."/>
            <person name="Boehm T."/>
            <person name="Wilson R.K."/>
            <person name="Brenner S."/>
            <person name="Warren W.C."/>
        </authorList>
    </citation>
    <scope>NUCLEOTIDE SEQUENCE [LARGE SCALE GENOMIC DNA]</scope>
</reference>
<dbReference type="SUPFAM" id="SSF46785">
    <property type="entry name" value="Winged helix' DNA-binding domain"/>
    <property type="match status" value="1"/>
</dbReference>
<dbReference type="PANTHER" id="PTHR16206:SF11">
    <property type="entry name" value="DEP DOMAIN-CONTAINING PROTEIN 1B"/>
    <property type="match status" value="1"/>
</dbReference>
<dbReference type="InParanoid" id="A0A4W3K546"/>
<dbReference type="SUPFAM" id="SSF48350">
    <property type="entry name" value="GTPase activation domain, GAP"/>
    <property type="match status" value="1"/>
</dbReference>
<dbReference type="AlphaFoldDB" id="A0A4W3K546"/>
<dbReference type="InterPro" id="IPR008936">
    <property type="entry name" value="Rho_GTPase_activation_prot"/>
</dbReference>